<dbReference type="CDD" id="cd12912">
    <property type="entry name" value="PDC2_MCP_like"/>
    <property type="match status" value="1"/>
</dbReference>
<accession>A0ABU1NU24</accession>
<evidence type="ECO:0000256" key="11">
    <source>
        <dbReference type="ARBA" id="ARBA00022989"/>
    </source>
</evidence>
<dbReference type="InterPro" id="IPR033479">
    <property type="entry name" value="dCache_1"/>
</dbReference>
<comment type="subcellular location">
    <subcellularLocation>
        <location evidence="2">Cell membrane</location>
        <topology evidence="2">Multi-pass membrane protein</topology>
    </subcellularLocation>
</comment>
<keyword evidence="7 14" id="KW-0812">Transmembrane</keyword>
<sequence>MYTLRRMSLSFRLLIYFVIVIIVSLSVIGFFSYSTASRILDAQQEKQLSQIITSTAHQTELYLQSYERASNVLITQDEVKRFVDIQPTNSYEYVYYADLVKTKAIQTTFLHYPHMNSIYIIGANGRYVLDNNYVTGEFAIADPSKLYETLMSSIQDPTRLTILHTSIKPDKSGSVVTLVRPFRGYATYDFNGLIAMEVNVNELSTLWEKVDIGDDGYFFIVDEEGNLIYHPDKGLMGKQLTQTVAKAILPNGEGSIRLGDPKDERLYVWRSSAYSGWKLVVSLPVKELRKPIMAIRSVIIPVGALTLLVGLWMAYRFSQSIHRPVQILKQGMRQTERGVWQQIPIGDRLDELGLLTRSYNLMVTRLSEMIDKVYHAELEQQKAELAYRTQQLERQRAEFQALQLQINPHFLYNTLETINCYAIIQDSGEIREIVDSMAYMLRYASQTNLKEITVVNELNHIRNYMMILKHRMDREFEIDVAIPPSLLLEKMVCFTLQPLIENVFEHAFRKKIAPHHFIRIDAMLHENEFIITVEDNGLGLSSEKLEELRERLRANKLAFDQGPESFGDGGTGILNVHRRIQMVFGESYGLVITSKEGIGTTITMRLPRENRDKYFI</sequence>
<keyword evidence="5" id="KW-0597">Phosphoprotein</keyword>
<keyword evidence="13 14" id="KW-0472">Membrane</keyword>
<keyword evidence="18" id="KW-1185">Reference proteome</keyword>
<dbReference type="SMART" id="SM00304">
    <property type="entry name" value="HAMP"/>
    <property type="match status" value="1"/>
</dbReference>
<evidence type="ECO:0000259" key="15">
    <source>
        <dbReference type="PROSITE" id="PS50109"/>
    </source>
</evidence>
<reference evidence="17 18" key="1">
    <citation type="submission" date="2023-07" db="EMBL/GenBank/DDBJ databases">
        <title>Sorghum-associated microbial communities from plants grown in Nebraska, USA.</title>
        <authorList>
            <person name="Schachtman D."/>
        </authorList>
    </citation>
    <scope>NUCLEOTIDE SEQUENCE [LARGE SCALE GENOMIC DNA]</scope>
    <source>
        <strain evidence="17 18">CC258</strain>
    </source>
</reference>
<dbReference type="InterPro" id="IPR036890">
    <property type="entry name" value="HATPase_C_sf"/>
</dbReference>
<keyword evidence="8" id="KW-0547">Nucleotide-binding</keyword>
<name>A0ABU1NU24_9BACL</name>
<evidence type="ECO:0000256" key="6">
    <source>
        <dbReference type="ARBA" id="ARBA00022679"/>
    </source>
</evidence>
<keyword evidence="11 14" id="KW-1133">Transmembrane helix</keyword>
<dbReference type="InterPro" id="IPR004358">
    <property type="entry name" value="Sig_transdc_His_kin-like_C"/>
</dbReference>
<evidence type="ECO:0000256" key="5">
    <source>
        <dbReference type="ARBA" id="ARBA00022553"/>
    </source>
</evidence>
<dbReference type="GO" id="GO:0004673">
    <property type="term" value="F:protein histidine kinase activity"/>
    <property type="evidence" value="ECO:0007669"/>
    <property type="project" value="UniProtKB-EC"/>
</dbReference>
<evidence type="ECO:0000256" key="8">
    <source>
        <dbReference type="ARBA" id="ARBA00022741"/>
    </source>
</evidence>
<dbReference type="Proteomes" id="UP001267290">
    <property type="component" value="Unassembled WGS sequence"/>
</dbReference>
<organism evidence="17 18">
    <name type="scientific">Paenibacillus qinlingensis</name>
    <dbReference type="NCBI Taxonomy" id="1837343"/>
    <lineage>
        <taxon>Bacteria</taxon>
        <taxon>Bacillati</taxon>
        <taxon>Bacillota</taxon>
        <taxon>Bacilli</taxon>
        <taxon>Bacillales</taxon>
        <taxon>Paenibacillaceae</taxon>
        <taxon>Paenibacillus</taxon>
    </lineage>
</organism>
<dbReference type="PROSITE" id="PS50109">
    <property type="entry name" value="HIS_KIN"/>
    <property type="match status" value="1"/>
</dbReference>
<dbReference type="SUPFAM" id="SSF158472">
    <property type="entry name" value="HAMP domain-like"/>
    <property type="match status" value="1"/>
</dbReference>
<gene>
    <name evidence="17" type="ORF">J2736_002021</name>
</gene>
<dbReference type="RefSeq" id="WP_310225979.1">
    <property type="nucleotide sequence ID" value="NZ_JAVDSB010000002.1"/>
</dbReference>
<dbReference type="Pfam" id="PF00672">
    <property type="entry name" value="HAMP"/>
    <property type="match status" value="1"/>
</dbReference>
<evidence type="ECO:0000256" key="3">
    <source>
        <dbReference type="ARBA" id="ARBA00012438"/>
    </source>
</evidence>
<dbReference type="InterPro" id="IPR003594">
    <property type="entry name" value="HATPase_dom"/>
</dbReference>
<dbReference type="Gene3D" id="6.10.340.10">
    <property type="match status" value="1"/>
</dbReference>
<keyword evidence="9 17" id="KW-0418">Kinase</keyword>
<evidence type="ECO:0000256" key="10">
    <source>
        <dbReference type="ARBA" id="ARBA00022840"/>
    </source>
</evidence>
<evidence type="ECO:0000256" key="9">
    <source>
        <dbReference type="ARBA" id="ARBA00022777"/>
    </source>
</evidence>
<dbReference type="EC" id="2.7.13.3" evidence="3"/>
<dbReference type="Pfam" id="PF02518">
    <property type="entry name" value="HATPase_c"/>
    <property type="match status" value="1"/>
</dbReference>
<dbReference type="SUPFAM" id="SSF55874">
    <property type="entry name" value="ATPase domain of HSP90 chaperone/DNA topoisomerase II/histidine kinase"/>
    <property type="match status" value="1"/>
</dbReference>
<feature type="transmembrane region" description="Helical" evidence="14">
    <location>
        <begin position="293"/>
        <end position="315"/>
    </location>
</feature>
<feature type="domain" description="HAMP" evidence="16">
    <location>
        <begin position="319"/>
        <end position="371"/>
    </location>
</feature>
<keyword evidence="4" id="KW-1003">Cell membrane</keyword>
<dbReference type="PRINTS" id="PR00344">
    <property type="entry name" value="BCTRLSENSOR"/>
</dbReference>
<evidence type="ECO:0000313" key="17">
    <source>
        <dbReference type="EMBL" id="MDR6550834.1"/>
    </source>
</evidence>
<evidence type="ECO:0000256" key="14">
    <source>
        <dbReference type="SAM" id="Phobius"/>
    </source>
</evidence>
<dbReference type="CDD" id="cd06225">
    <property type="entry name" value="HAMP"/>
    <property type="match status" value="1"/>
</dbReference>
<protein>
    <recommendedName>
        <fullName evidence="3">histidine kinase</fullName>
        <ecNumber evidence="3">2.7.13.3</ecNumber>
    </recommendedName>
</protein>
<keyword evidence="10" id="KW-0067">ATP-binding</keyword>
<dbReference type="Pfam" id="PF02743">
    <property type="entry name" value="dCache_1"/>
    <property type="match status" value="1"/>
</dbReference>
<evidence type="ECO:0000256" key="12">
    <source>
        <dbReference type="ARBA" id="ARBA00023012"/>
    </source>
</evidence>
<dbReference type="InterPro" id="IPR003660">
    <property type="entry name" value="HAMP_dom"/>
</dbReference>
<comment type="caution">
    <text evidence="17">The sequence shown here is derived from an EMBL/GenBank/DDBJ whole genome shotgun (WGS) entry which is preliminary data.</text>
</comment>
<dbReference type="Pfam" id="PF06580">
    <property type="entry name" value="His_kinase"/>
    <property type="match status" value="1"/>
</dbReference>
<evidence type="ECO:0000313" key="18">
    <source>
        <dbReference type="Proteomes" id="UP001267290"/>
    </source>
</evidence>
<dbReference type="InterPro" id="IPR005467">
    <property type="entry name" value="His_kinase_dom"/>
</dbReference>
<evidence type="ECO:0000259" key="16">
    <source>
        <dbReference type="PROSITE" id="PS50885"/>
    </source>
</evidence>
<evidence type="ECO:0000256" key="1">
    <source>
        <dbReference type="ARBA" id="ARBA00000085"/>
    </source>
</evidence>
<dbReference type="EMBL" id="JAVDSB010000002">
    <property type="protein sequence ID" value="MDR6550834.1"/>
    <property type="molecule type" value="Genomic_DNA"/>
</dbReference>
<evidence type="ECO:0000256" key="4">
    <source>
        <dbReference type="ARBA" id="ARBA00022475"/>
    </source>
</evidence>
<comment type="catalytic activity">
    <reaction evidence="1">
        <text>ATP + protein L-histidine = ADP + protein N-phospho-L-histidine.</text>
        <dbReference type="EC" id="2.7.13.3"/>
    </reaction>
</comment>
<keyword evidence="6 17" id="KW-0808">Transferase</keyword>
<dbReference type="InterPro" id="IPR050640">
    <property type="entry name" value="Bact_2-comp_sensor_kinase"/>
</dbReference>
<feature type="domain" description="Histidine kinase" evidence="15">
    <location>
        <begin position="423"/>
        <end position="610"/>
    </location>
</feature>
<dbReference type="PANTHER" id="PTHR34220:SF7">
    <property type="entry name" value="SENSOR HISTIDINE KINASE YPDA"/>
    <property type="match status" value="1"/>
</dbReference>
<dbReference type="Gene3D" id="3.30.565.10">
    <property type="entry name" value="Histidine kinase-like ATPase, C-terminal domain"/>
    <property type="match status" value="1"/>
</dbReference>
<feature type="transmembrane region" description="Helical" evidence="14">
    <location>
        <begin position="13"/>
        <end position="33"/>
    </location>
</feature>
<evidence type="ECO:0000256" key="2">
    <source>
        <dbReference type="ARBA" id="ARBA00004651"/>
    </source>
</evidence>
<dbReference type="Gene3D" id="3.30.450.20">
    <property type="entry name" value="PAS domain"/>
    <property type="match status" value="1"/>
</dbReference>
<keyword evidence="12" id="KW-0902">Two-component regulatory system</keyword>
<evidence type="ECO:0000256" key="13">
    <source>
        <dbReference type="ARBA" id="ARBA00023136"/>
    </source>
</evidence>
<dbReference type="PANTHER" id="PTHR34220">
    <property type="entry name" value="SENSOR HISTIDINE KINASE YPDA"/>
    <property type="match status" value="1"/>
</dbReference>
<dbReference type="PROSITE" id="PS50885">
    <property type="entry name" value="HAMP"/>
    <property type="match status" value="1"/>
</dbReference>
<dbReference type="InterPro" id="IPR010559">
    <property type="entry name" value="Sig_transdc_His_kin_internal"/>
</dbReference>
<evidence type="ECO:0000256" key="7">
    <source>
        <dbReference type="ARBA" id="ARBA00022692"/>
    </source>
</evidence>
<proteinExistence type="predicted"/>